<gene>
    <name evidence="1" type="ORF">L2E82_29314</name>
</gene>
<reference evidence="1 2" key="2">
    <citation type="journal article" date="2022" name="Mol. Ecol. Resour.">
        <title>The genomes of chicory, endive, great burdock and yacon provide insights into Asteraceae paleo-polyploidization history and plant inulin production.</title>
        <authorList>
            <person name="Fan W."/>
            <person name="Wang S."/>
            <person name="Wang H."/>
            <person name="Wang A."/>
            <person name="Jiang F."/>
            <person name="Liu H."/>
            <person name="Zhao H."/>
            <person name="Xu D."/>
            <person name="Zhang Y."/>
        </authorList>
    </citation>
    <scope>NUCLEOTIDE SEQUENCE [LARGE SCALE GENOMIC DNA]</scope>
    <source>
        <strain evidence="2">cv. Punajuju</strain>
        <tissue evidence="1">Leaves</tissue>
    </source>
</reference>
<accession>A0ACB9CY25</accession>
<protein>
    <submittedName>
        <fullName evidence="1">Uncharacterized protein</fullName>
    </submittedName>
</protein>
<reference evidence="2" key="1">
    <citation type="journal article" date="2022" name="Mol. Ecol. Resour.">
        <title>The genomes of chicory, endive, great burdock and yacon provide insights into Asteraceae palaeo-polyploidization history and plant inulin production.</title>
        <authorList>
            <person name="Fan W."/>
            <person name="Wang S."/>
            <person name="Wang H."/>
            <person name="Wang A."/>
            <person name="Jiang F."/>
            <person name="Liu H."/>
            <person name="Zhao H."/>
            <person name="Xu D."/>
            <person name="Zhang Y."/>
        </authorList>
    </citation>
    <scope>NUCLEOTIDE SEQUENCE [LARGE SCALE GENOMIC DNA]</scope>
    <source>
        <strain evidence="2">cv. Punajuju</strain>
    </source>
</reference>
<keyword evidence="2" id="KW-1185">Reference proteome</keyword>
<proteinExistence type="predicted"/>
<name>A0ACB9CY25_CICIN</name>
<evidence type="ECO:0000313" key="1">
    <source>
        <dbReference type="EMBL" id="KAI3738987.1"/>
    </source>
</evidence>
<sequence>MFSLLTLIVSLNKRQPQTTAFELPLSDFTGTYIRKQSSRITTIHNRCSRLPHPLSPENLATILIDLPTHTKIWLYNDKKEAADQSLKAYQLASTAAEDLSPTHPIRLGLTLNFSVFYYEIMNSPERKGDYYREEQLLRISQKKVLINSFYSSKKLKDKLVRHHSMKQALDRIKSSDCTPTNYLGRDSASTLVSTVNFVDLAGSERVSLSLTAGSWLKEGCHINRSQ</sequence>
<comment type="caution">
    <text evidence="1">The sequence shown here is derived from an EMBL/GenBank/DDBJ whole genome shotgun (WGS) entry which is preliminary data.</text>
</comment>
<evidence type="ECO:0000313" key="2">
    <source>
        <dbReference type="Proteomes" id="UP001055811"/>
    </source>
</evidence>
<dbReference type="Proteomes" id="UP001055811">
    <property type="component" value="Linkage Group LG05"/>
</dbReference>
<dbReference type="EMBL" id="CM042013">
    <property type="protein sequence ID" value="KAI3738987.1"/>
    <property type="molecule type" value="Genomic_DNA"/>
</dbReference>
<organism evidence="1 2">
    <name type="scientific">Cichorium intybus</name>
    <name type="common">Chicory</name>
    <dbReference type="NCBI Taxonomy" id="13427"/>
    <lineage>
        <taxon>Eukaryota</taxon>
        <taxon>Viridiplantae</taxon>
        <taxon>Streptophyta</taxon>
        <taxon>Embryophyta</taxon>
        <taxon>Tracheophyta</taxon>
        <taxon>Spermatophyta</taxon>
        <taxon>Magnoliopsida</taxon>
        <taxon>eudicotyledons</taxon>
        <taxon>Gunneridae</taxon>
        <taxon>Pentapetalae</taxon>
        <taxon>asterids</taxon>
        <taxon>campanulids</taxon>
        <taxon>Asterales</taxon>
        <taxon>Asteraceae</taxon>
        <taxon>Cichorioideae</taxon>
        <taxon>Cichorieae</taxon>
        <taxon>Cichoriinae</taxon>
        <taxon>Cichorium</taxon>
    </lineage>
</organism>